<dbReference type="GO" id="GO:0005524">
    <property type="term" value="F:ATP binding"/>
    <property type="evidence" value="ECO:0007669"/>
    <property type="project" value="InterPro"/>
</dbReference>
<keyword evidence="3" id="KW-0436">Ligase</keyword>
<dbReference type="Gene3D" id="3.90.190.20">
    <property type="entry name" value="Mur ligase, C-terminal domain"/>
    <property type="match status" value="1"/>
</dbReference>
<dbReference type="GO" id="GO:0016881">
    <property type="term" value="F:acid-amino acid ligase activity"/>
    <property type="evidence" value="ECO:0007669"/>
    <property type="project" value="InterPro"/>
</dbReference>
<dbReference type="Proteomes" id="UP000009309">
    <property type="component" value="Unassembled WGS sequence"/>
</dbReference>
<dbReference type="PANTHER" id="PTHR43445">
    <property type="entry name" value="UDP-N-ACETYLMURAMATE--L-ALANINE LIGASE-RELATED"/>
    <property type="match status" value="1"/>
</dbReference>
<gene>
    <name evidence="3" type="ORF">BN8_05973</name>
</gene>
<accession>I2GRS0</accession>
<reference evidence="3 4" key="1">
    <citation type="journal article" date="2012" name="J. Bacteriol.">
        <title>Genome Sequence of the Filamentous Bacterium Fibrisoma limi BUZ 3T.</title>
        <authorList>
            <person name="Filippini M."/>
            <person name="Qi W."/>
            <person name="Jaenicke S."/>
            <person name="Goesmann A."/>
            <person name="Smits T.H."/>
            <person name="Bagheri H.C."/>
        </authorList>
    </citation>
    <scope>NUCLEOTIDE SEQUENCE [LARGE SCALE GENOMIC DNA]</scope>
    <source>
        <strain evidence="4">BUZ 3T</strain>
    </source>
</reference>
<dbReference type="Gene3D" id="3.40.1190.10">
    <property type="entry name" value="Mur-like, catalytic domain"/>
    <property type="match status" value="1"/>
</dbReference>
<evidence type="ECO:0000313" key="4">
    <source>
        <dbReference type="Proteomes" id="UP000009309"/>
    </source>
</evidence>
<dbReference type="AlphaFoldDB" id="I2GRS0"/>
<evidence type="ECO:0000313" key="3">
    <source>
        <dbReference type="EMBL" id="CCH56598.1"/>
    </source>
</evidence>
<dbReference type="eggNOG" id="COG0773">
    <property type="taxonomic scope" value="Bacteria"/>
</dbReference>
<comment type="caution">
    <text evidence="3">The sequence shown here is derived from an EMBL/GenBank/DDBJ whole genome shotgun (WGS) entry which is preliminary data.</text>
</comment>
<feature type="domain" description="Mur ligase central" evidence="2">
    <location>
        <begin position="111"/>
        <end position="287"/>
    </location>
</feature>
<dbReference type="SUPFAM" id="SSF53623">
    <property type="entry name" value="MurD-like peptide ligases, catalytic domain"/>
    <property type="match status" value="1"/>
</dbReference>
<dbReference type="InterPro" id="IPR000713">
    <property type="entry name" value="Mur_ligase_N"/>
</dbReference>
<dbReference type="SUPFAM" id="SSF51984">
    <property type="entry name" value="MurCD N-terminal domain"/>
    <property type="match status" value="1"/>
</dbReference>
<dbReference type="InterPro" id="IPR013221">
    <property type="entry name" value="Mur_ligase_cen"/>
</dbReference>
<organism evidence="3 4">
    <name type="scientific">Fibrisoma limi BUZ 3</name>
    <dbReference type="NCBI Taxonomy" id="1185876"/>
    <lineage>
        <taxon>Bacteria</taxon>
        <taxon>Pseudomonadati</taxon>
        <taxon>Bacteroidota</taxon>
        <taxon>Cytophagia</taxon>
        <taxon>Cytophagales</taxon>
        <taxon>Spirosomataceae</taxon>
        <taxon>Fibrisoma</taxon>
    </lineage>
</organism>
<dbReference type="STRING" id="1185876.BN8_05973"/>
<dbReference type="InterPro" id="IPR050061">
    <property type="entry name" value="MurCDEF_pg_biosynth"/>
</dbReference>
<dbReference type="PANTHER" id="PTHR43445:SF5">
    <property type="entry name" value="UDP-N-ACETYLMURAMATE--L-ALANYL-GAMMA-D-GLUTAMYL-MESO-2,6-DIAMINOHEPTANDIOATE LIGASE"/>
    <property type="match status" value="1"/>
</dbReference>
<dbReference type="InterPro" id="IPR036565">
    <property type="entry name" value="Mur-like_cat_sf"/>
</dbReference>
<proteinExistence type="predicted"/>
<feature type="domain" description="Mur ligase N-terminal catalytic" evidence="1">
    <location>
        <begin position="6"/>
        <end position="104"/>
    </location>
</feature>
<dbReference type="EMBL" id="CAIT01000009">
    <property type="protein sequence ID" value="CCH56598.1"/>
    <property type="molecule type" value="Genomic_DNA"/>
</dbReference>
<dbReference type="RefSeq" id="WP_009285163.1">
    <property type="nucleotide sequence ID" value="NZ_CAIT01000009.1"/>
</dbReference>
<evidence type="ECO:0000259" key="1">
    <source>
        <dbReference type="Pfam" id="PF01225"/>
    </source>
</evidence>
<dbReference type="InterPro" id="IPR036615">
    <property type="entry name" value="Mur_ligase_C_dom_sf"/>
</dbReference>
<name>I2GRS0_9BACT</name>
<dbReference type="Pfam" id="PF08245">
    <property type="entry name" value="Mur_ligase_M"/>
    <property type="match status" value="1"/>
</dbReference>
<keyword evidence="4" id="KW-1185">Reference proteome</keyword>
<evidence type="ECO:0000259" key="2">
    <source>
        <dbReference type="Pfam" id="PF08245"/>
    </source>
</evidence>
<protein>
    <submittedName>
        <fullName evidence="3">Mur ligase middle domain protein</fullName>
    </submittedName>
</protein>
<dbReference type="SUPFAM" id="SSF53244">
    <property type="entry name" value="MurD-like peptide ligases, peptide-binding domain"/>
    <property type="match status" value="1"/>
</dbReference>
<dbReference type="Gene3D" id="3.40.50.720">
    <property type="entry name" value="NAD(P)-binding Rossmann-like Domain"/>
    <property type="match status" value="1"/>
</dbReference>
<sequence length="461" mass="51422">MISKAIHFISIGGSAMHNLALALHQQGYFVTGSDDEIYEPSRTRLEQAGLLPAQIGWFPDKIHAALDAVIVGMHARRDNPELIKALELGLPIFSYPEYIYQQSQHKQRIVIAGSHGKTTITSIILHVLKYHNREFDYLVGAQLEGFQTMARLSTDAPIIIIEGDEYASSPIDASPKFLHYKPHIALISGIAWDHVNIYPTWDEYVDQFEFLAEAMPKAGILVFDESDDMLDVIGQKERTDIIKIPYDAHPSEIIDGKTYLLTKNGGKVPVLLFGEHNMKNIAGAMAICDRLAITEDLFYEAISSFKGAAKRLEKIVEEGDRILFRDYAHAPSKVEASTKAVRQQFPGRKLLAAVELHTYSSLNKTFLSQYEGCLDDADIAVIYFDSHTLAVKQLPPITVDDVKLAFKRPDLHVFTDSVQLLEFLISQTSIAEIFLLMSSGNFGGLSLESIEEKLLVLSASK</sequence>
<dbReference type="Pfam" id="PF01225">
    <property type="entry name" value="Mur_ligase"/>
    <property type="match status" value="1"/>
</dbReference>